<evidence type="ECO:0000313" key="2">
    <source>
        <dbReference type="Proteomes" id="UP001057402"/>
    </source>
</evidence>
<name>A0ACB9MTH8_9MYRT</name>
<gene>
    <name evidence="1" type="ORF">MLD38_031049</name>
</gene>
<dbReference type="Proteomes" id="UP001057402">
    <property type="component" value="Chromosome 9"/>
</dbReference>
<organism evidence="1 2">
    <name type="scientific">Melastoma candidum</name>
    <dbReference type="NCBI Taxonomy" id="119954"/>
    <lineage>
        <taxon>Eukaryota</taxon>
        <taxon>Viridiplantae</taxon>
        <taxon>Streptophyta</taxon>
        <taxon>Embryophyta</taxon>
        <taxon>Tracheophyta</taxon>
        <taxon>Spermatophyta</taxon>
        <taxon>Magnoliopsida</taxon>
        <taxon>eudicotyledons</taxon>
        <taxon>Gunneridae</taxon>
        <taxon>Pentapetalae</taxon>
        <taxon>rosids</taxon>
        <taxon>malvids</taxon>
        <taxon>Myrtales</taxon>
        <taxon>Melastomataceae</taxon>
        <taxon>Melastomatoideae</taxon>
        <taxon>Melastomateae</taxon>
        <taxon>Melastoma</taxon>
    </lineage>
</organism>
<comment type="caution">
    <text evidence="1">The sequence shown here is derived from an EMBL/GenBank/DDBJ whole genome shotgun (WGS) entry which is preliminary data.</text>
</comment>
<accession>A0ACB9MTH8</accession>
<dbReference type="EMBL" id="CM042888">
    <property type="protein sequence ID" value="KAI4325670.1"/>
    <property type="molecule type" value="Genomic_DNA"/>
</dbReference>
<proteinExistence type="predicted"/>
<keyword evidence="2" id="KW-1185">Reference proteome</keyword>
<evidence type="ECO:0000313" key="1">
    <source>
        <dbReference type="EMBL" id="KAI4325670.1"/>
    </source>
</evidence>
<sequence>MDAAASLPASATANVPRWSPRPTRSPAPLGGRPYVGSNDGDDDLEMQSICSDSSTRHNFPFSFNHQHDDDRVSLGLNRRTEFHPAESAERNMSRRESTDGVYLTWEDLSVTVPGRKEKVLRPILQGTTGFAEPGRVLAIMGPSGSGKSTLLDALAGMHHGFTLQCSSHGE</sequence>
<protein>
    <submittedName>
        <fullName evidence="1">Uncharacterized protein</fullName>
    </submittedName>
</protein>
<reference evidence="2" key="1">
    <citation type="journal article" date="2023" name="Front. Plant Sci.">
        <title>Chromosomal-level genome assembly of Melastoma candidum provides insights into trichome evolution.</title>
        <authorList>
            <person name="Zhong Y."/>
            <person name="Wu W."/>
            <person name="Sun C."/>
            <person name="Zou P."/>
            <person name="Liu Y."/>
            <person name="Dai S."/>
            <person name="Zhou R."/>
        </authorList>
    </citation>
    <scope>NUCLEOTIDE SEQUENCE [LARGE SCALE GENOMIC DNA]</scope>
</reference>